<reference evidence="1" key="1">
    <citation type="submission" date="2009-02" db="EMBL/GenBank/DDBJ databases">
        <title>The Genome Sequence of Ajellomyces capsulatus strain G186AR.</title>
        <authorList>
            <consortium name="The Broad Institute Genome Sequencing Platform"/>
            <person name="Champion M."/>
            <person name="Cuomo C."/>
            <person name="Ma L.-J."/>
            <person name="Henn M.R."/>
            <person name="Sil A."/>
            <person name="Goldman B."/>
            <person name="Young S.K."/>
            <person name="Kodira C.D."/>
            <person name="Zeng Q."/>
            <person name="Koehrsen M."/>
            <person name="Alvarado L."/>
            <person name="Berlin A."/>
            <person name="Borenstein D."/>
            <person name="Chen Z."/>
            <person name="Engels R."/>
            <person name="Freedman E."/>
            <person name="Gellesch M."/>
            <person name="Goldberg J."/>
            <person name="Griggs A."/>
            <person name="Gujja S."/>
            <person name="Heiman D."/>
            <person name="Hepburn T."/>
            <person name="Howarth C."/>
            <person name="Jen D."/>
            <person name="Larson L."/>
            <person name="Lewis B."/>
            <person name="Mehta T."/>
            <person name="Park D."/>
            <person name="Pearson M."/>
            <person name="Roberts A."/>
            <person name="Saif S."/>
            <person name="Shea T."/>
            <person name="Shenoy N."/>
            <person name="Sisk P."/>
            <person name="Stolte C."/>
            <person name="Sykes S."/>
            <person name="Walk T."/>
            <person name="White J."/>
            <person name="Yandava C."/>
            <person name="Klein B."/>
            <person name="McEwen J.G."/>
            <person name="Puccia R."/>
            <person name="Goldman G.H."/>
            <person name="Felipe M.S."/>
            <person name="Nino-Vega G."/>
            <person name="San-Blas G."/>
            <person name="Taylor J."/>
            <person name="Mendoza L."/>
            <person name="Galagan J."/>
            <person name="Nusbaum C."/>
            <person name="Birren B."/>
        </authorList>
    </citation>
    <scope>NUCLEOTIDE SEQUENCE</scope>
    <source>
        <strain evidence="1">G186AR</strain>
    </source>
</reference>
<evidence type="ECO:0000313" key="2">
    <source>
        <dbReference type="Proteomes" id="UP000001631"/>
    </source>
</evidence>
<proteinExistence type="predicted"/>
<protein>
    <submittedName>
        <fullName evidence="1">Uncharacterized protein</fullName>
    </submittedName>
</protein>
<keyword evidence="2" id="KW-1185">Reference proteome</keyword>
<dbReference type="InParanoid" id="C0NI52"/>
<dbReference type="HOGENOM" id="CLU_2096169_0_0_1"/>
<name>C0NI52_AJECG</name>
<dbReference type="EMBL" id="GG663365">
    <property type="protein sequence ID" value="EEH09487.1"/>
    <property type="molecule type" value="Genomic_DNA"/>
</dbReference>
<accession>C0NI52</accession>
<evidence type="ECO:0000313" key="1">
    <source>
        <dbReference type="EMBL" id="EEH09487.1"/>
    </source>
</evidence>
<dbReference type="RefSeq" id="XP_045289968.1">
    <property type="nucleotide sequence ID" value="XM_045430073.1"/>
</dbReference>
<dbReference type="GeneID" id="69036040"/>
<dbReference type="AlphaFoldDB" id="C0NI52"/>
<gene>
    <name evidence="1" type="ORF">HCBG_03024</name>
</gene>
<dbReference type="Proteomes" id="UP000001631">
    <property type="component" value="Unassembled WGS sequence"/>
</dbReference>
<sequence length="116" mass="13014">MRRILAARPDHTDNCFFSAPTWGSTRTSAGSLWAGSTQSFRDGAACSKPVGDDLRFVSFFRGKAFSLRRDALGFFFSPPLLRVFMERLISQSIQTEEFKCLQITHRSVGKDGKSDK</sequence>
<organism evidence="1 2">
    <name type="scientific">Ajellomyces capsulatus (strain G186AR / H82 / ATCC MYA-2454 / RMSCC 2432)</name>
    <name type="common">Darling's disease fungus</name>
    <name type="synonym">Histoplasma capsulatum</name>
    <dbReference type="NCBI Taxonomy" id="447093"/>
    <lineage>
        <taxon>Eukaryota</taxon>
        <taxon>Fungi</taxon>
        <taxon>Dikarya</taxon>
        <taxon>Ascomycota</taxon>
        <taxon>Pezizomycotina</taxon>
        <taxon>Eurotiomycetes</taxon>
        <taxon>Eurotiomycetidae</taxon>
        <taxon>Onygenales</taxon>
        <taxon>Ajellomycetaceae</taxon>
        <taxon>Histoplasma</taxon>
    </lineage>
</organism>